<reference evidence="1 2" key="1">
    <citation type="submission" date="2014-08" db="EMBL/GenBank/DDBJ databases">
        <authorList>
            <person name="Moulin Lionel"/>
        </authorList>
    </citation>
    <scope>NUCLEOTIDE SEQUENCE [LARGE SCALE GENOMIC DNA]</scope>
</reference>
<dbReference type="EMBL" id="CCNE01000056">
    <property type="protein sequence ID" value="CDX61344.1"/>
    <property type="molecule type" value="Genomic_DNA"/>
</dbReference>
<sequence length="67" mass="7677">MFLVLGAWNLSSMTGLQAFQALDCLRAWLSRASIGSFRFSVKPDRRRSVSGRIHYFERCSRSHHSTS</sequence>
<evidence type="ECO:0000313" key="1">
    <source>
        <dbReference type="EMBL" id="CDX61344.1"/>
    </source>
</evidence>
<organism evidence="1 2">
    <name type="scientific">Mesorhizobium plurifarium</name>
    <dbReference type="NCBI Taxonomy" id="69974"/>
    <lineage>
        <taxon>Bacteria</taxon>
        <taxon>Pseudomonadati</taxon>
        <taxon>Pseudomonadota</taxon>
        <taxon>Alphaproteobacteria</taxon>
        <taxon>Hyphomicrobiales</taxon>
        <taxon>Phyllobacteriaceae</taxon>
        <taxon>Mesorhizobium</taxon>
    </lineage>
</organism>
<dbReference type="AlphaFoldDB" id="A0A090GBF2"/>
<name>A0A090GBF2_MESPL</name>
<dbReference type="Proteomes" id="UP000046122">
    <property type="component" value="Unassembled WGS sequence"/>
</dbReference>
<proteinExistence type="predicted"/>
<gene>
    <name evidence="1" type="ORF">MPL3365_60100</name>
</gene>
<accession>A0A090GBF2</accession>
<protein>
    <submittedName>
        <fullName evidence="1">Uncharacterized protein</fullName>
    </submittedName>
</protein>
<evidence type="ECO:0000313" key="2">
    <source>
        <dbReference type="Proteomes" id="UP000046122"/>
    </source>
</evidence>